<protein>
    <recommendedName>
        <fullName evidence="6">Aminotransferase class I/classII large domain-containing protein</fullName>
    </recommendedName>
</protein>
<dbReference type="PANTHER" id="PTHR46383">
    <property type="entry name" value="ASPARTATE AMINOTRANSFERASE"/>
    <property type="match status" value="1"/>
</dbReference>
<evidence type="ECO:0000313" key="7">
    <source>
        <dbReference type="EMBL" id="GAI07510.1"/>
    </source>
</evidence>
<comment type="cofactor">
    <cofactor evidence="1">
        <name>pyridoxal 5'-phosphate</name>
        <dbReference type="ChEBI" id="CHEBI:597326"/>
    </cofactor>
</comment>
<dbReference type="SUPFAM" id="SSF53383">
    <property type="entry name" value="PLP-dependent transferases"/>
    <property type="match status" value="1"/>
</dbReference>
<evidence type="ECO:0000256" key="1">
    <source>
        <dbReference type="ARBA" id="ARBA00001933"/>
    </source>
</evidence>
<dbReference type="GO" id="GO:0006520">
    <property type="term" value="P:amino acid metabolic process"/>
    <property type="evidence" value="ECO:0007669"/>
    <property type="project" value="InterPro"/>
</dbReference>
<dbReference type="InterPro" id="IPR015421">
    <property type="entry name" value="PyrdxlP-dep_Trfase_major"/>
</dbReference>
<evidence type="ECO:0000256" key="3">
    <source>
        <dbReference type="ARBA" id="ARBA00022576"/>
    </source>
</evidence>
<sequence length="136" mass="15025">MLNAKSAPTEARDNLISQKVATLPPSGIRKFFDLLSSVEDVISLGIGEPDFVTPWHIREAGTYSLEKGYTMYTSNSGMPELRQELANYLELRYGVSYHPEYEILITTGSSEGLDLALRAIINPGDEVIIPDPCYVA</sequence>
<keyword evidence="5" id="KW-0663">Pyridoxal phosphate</keyword>
<evidence type="ECO:0000256" key="4">
    <source>
        <dbReference type="ARBA" id="ARBA00022679"/>
    </source>
</evidence>
<reference evidence="7" key="1">
    <citation type="journal article" date="2014" name="Front. Microbiol.">
        <title>High frequency of phylogenetically diverse reductive dehalogenase-homologous genes in deep subseafloor sedimentary metagenomes.</title>
        <authorList>
            <person name="Kawai M."/>
            <person name="Futagami T."/>
            <person name="Toyoda A."/>
            <person name="Takaki Y."/>
            <person name="Nishi S."/>
            <person name="Hori S."/>
            <person name="Arai W."/>
            <person name="Tsubouchi T."/>
            <person name="Morono Y."/>
            <person name="Uchiyama I."/>
            <person name="Ito T."/>
            <person name="Fujiyama A."/>
            <person name="Inagaki F."/>
            <person name="Takami H."/>
        </authorList>
    </citation>
    <scope>NUCLEOTIDE SEQUENCE</scope>
    <source>
        <strain evidence="7">Expedition CK06-06</strain>
    </source>
</reference>
<dbReference type="EMBL" id="BARV01008733">
    <property type="protein sequence ID" value="GAI07510.1"/>
    <property type="molecule type" value="Genomic_DNA"/>
</dbReference>
<accession>X1LYM8</accession>
<dbReference type="Pfam" id="PF00155">
    <property type="entry name" value="Aminotran_1_2"/>
    <property type="match status" value="1"/>
</dbReference>
<comment type="caution">
    <text evidence="7">The sequence shown here is derived from an EMBL/GenBank/DDBJ whole genome shotgun (WGS) entry which is preliminary data.</text>
</comment>
<keyword evidence="3" id="KW-0032">Aminotransferase</keyword>
<dbReference type="GO" id="GO:0030170">
    <property type="term" value="F:pyridoxal phosphate binding"/>
    <property type="evidence" value="ECO:0007669"/>
    <property type="project" value="InterPro"/>
</dbReference>
<dbReference type="Gene3D" id="3.40.640.10">
    <property type="entry name" value="Type I PLP-dependent aspartate aminotransferase-like (Major domain)"/>
    <property type="match status" value="1"/>
</dbReference>
<evidence type="ECO:0000256" key="5">
    <source>
        <dbReference type="ARBA" id="ARBA00022898"/>
    </source>
</evidence>
<gene>
    <name evidence="7" type="ORF">S06H3_17474</name>
</gene>
<dbReference type="CDD" id="cd00609">
    <property type="entry name" value="AAT_like"/>
    <property type="match status" value="1"/>
</dbReference>
<dbReference type="InterPro" id="IPR050596">
    <property type="entry name" value="AspAT/PAT-like"/>
</dbReference>
<proteinExistence type="inferred from homology"/>
<organism evidence="7">
    <name type="scientific">marine sediment metagenome</name>
    <dbReference type="NCBI Taxonomy" id="412755"/>
    <lineage>
        <taxon>unclassified sequences</taxon>
        <taxon>metagenomes</taxon>
        <taxon>ecological metagenomes</taxon>
    </lineage>
</organism>
<dbReference type="InterPro" id="IPR004839">
    <property type="entry name" value="Aminotransferase_I/II_large"/>
</dbReference>
<dbReference type="PANTHER" id="PTHR46383:SF3">
    <property type="entry name" value="ASPARTATE AMINOTRANSFERASE-RELATED"/>
    <property type="match status" value="1"/>
</dbReference>
<evidence type="ECO:0000259" key="6">
    <source>
        <dbReference type="Pfam" id="PF00155"/>
    </source>
</evidence>
<comment type="similarity">
    <text evidence="2">Belongs to the class-I pyridoxal-phosphate-dependent aminotransferase family.</text>
</comment>
<evidence type="ECO:0000256" key="2">
    <source>
        <dbReference type="ARBA" id="ARBA00007441"/>
    </source>
</evidence>
<keyword evidence="4" id="KW-0808">Transferase</keyword>
<dbReference type="GO" id="GO:0008483">
    <property type="term" value="F:transaminase activity"/>
    <property type="evidence" value="ECO:0007669"/>
    <property type="project" value="UniProtKB-KW"/>
</dbReference>
<dbReference type="InterPro" id="IPR015424">
    <property type="entry name" value="PyrdxlP-dep_Trfase"/>
</dbReference>
<dbReference type="AlphaFoldDB" id="X1LYM8"/>
<dbReference type="Gene3D" id="3.90.1150.10">
    <property type="entry name" value="Aspartate Aminotransferase, domain 1"/>
    <property type="match status" value="1"/>
</dbReference>
<dbReference type="InterPro" id="IPR015422">
    <property type="entry name" value="PyrdxlP-dep_Trfase_small"/>
</dbReference>
<name>X1LYM8_9ZZZZ</name>
<feature type="domain" description="Aminotransferase class I/classII large" evidence="6">
    <location>
        <begin position="40"/>
        <end position="134"/>
    </location>
</feature>
<feature type="non-terminal residue" evidence="7">
    <location>
        <position position="136"/>
    </location>
</feature>